<gene>
    <name evidence="2" type="ORF">D3H55_12255</name>
</gene>
<comment type="caution">
    <text evidence="2">The sequence shown here is derived from an EMBL/GenBank/DDBJ whole genome shotgun (WGS) entry which is preliminary data.</text>
</comment>
<feature type="compositionally biased region" description="Polar residues" evidence="1">
    <location>
        <begin position="11"/>
        <end position="22"/>
    </location>
</feature>
<keyword evidence="3" id="KW-1185">Reference proteome</keyword>
<reference evidence="2 3" key="1">
    <citation type="submission" date="2018-09" db="EMBL/GenBank/DDBJ databases">
        <title>Bacillus saliacetes sp. nov., isolated from Thai shrimp paste (Ka-pi).</title>
        <authorList>
            <person name="Daroonpunt R."/>
            <person name="Tanasupawat S."/>
            <person name="Yiamsombut S."/>
        </authorList>
    </citation>
    <scope>NUCLEOTIDE SEQUENCE [LARGE SCALE GENOMIC DNA]</scope>
    <source>
        <strain evidence="2 3">SKP7-4</strain>
    </source>
</reference>
<dbReference type="AlphaFoldDB" id="A0A3A1QX30"/>
<sequence length="79" mass="8774">MLKWGGKHLPTLSNSRLNPQNGMDFSTYPSAILMLHQFIAESPNYSISITSLGRNTPNKQKSLNPEGSPDSGFKAYINY</sequence>
<proteinExistence type="predicted"/>
<accession>A0A3A1QX30</accession>
<feature type="region of interest" description="Disordered" evidence="1">
    <location>
        <begin position="1"/>
        <end position="22"/>
    </location>
</feature>
<name>A0A3A1QX30_9BACI</name>
<evidence type="ECO:0000256" key="1">
    <source>
        <dbReference type="SAM" id="MobiDB-lite"/>
    </source>
</evidence>
<dbReference type="EMBL" id="QXIR01000015">
    <property type="protein sequence ID" value="RIW33150.1"/>
    <property type="molecule type" value="Genomic_DNA"/>
</dbReference>
<dbReference type="Proteomes" id="UP000265801">
    <property type="component" value="Unassembled WGS sequence"/>
</dbReference>
<evidence type="ECO:0000313" key="3">
    <source>
        <dbReference type="Proteomes" id="UP000265801"/>
    </source>
</evidence>
<feature type="compositionally biased region" description="Polar residues" evidence="1">
    <location>
        <begin position="51"/>
        <end position="65"/>
    </location>
</feature>
<evidence type="ECO:0000313" key="2">
    <source>
        <dbReference type="EMBL" id="RIW33150.1"/>
    </source>
</evidence>
<protein>
    <submittedName>
        <fullName evidence="2">Uncharacterized protein</fullName>
    </submittedName>
</protein>
<organism evidence="2 3">
    <name type="scientific">Bacillus salacetis</name>
    <dbReference type="NCBI Taxonomy" id="2315464"/>
    <lineage>
        <taxon>Bacteria</taxon>
        <taxon>Bacillati</taxon>
        <taxon>Bacillota</taxon>
        <taxon>Bacilli</taxon>
        <taxon>Bacillales</taxon>
        <taxon>Bacillaceae</taxon>
        <taxon>Bacillus</taxon>
    </lineage>
</organism>
<feature type="region of interest" description="Disordered" evidence="1">
    <location>
        <begin position="51"/>
        <end position="79"/>
    </location>
</feature>